<accession>A0KFN1</accession>
<dbReference type="STRING" id="380703.AHA_0524"/>
<dbReference type="AlphaFoldDB" id="A0KFN1"/>
<organism evidence="3 4">
    <name type="scientific">Aeromonas hydrophila subsp. hydrophila (strain ATCC 7966 / DSM 30187 / BCRC 13018 / CCUG 14551 / JCM 1027 / KCTC 2358 / NCIMB 9240 / NCTC 8049)</name>
    <dbReference type="NCBI Taxonomy" id="380703"/>
    <lineage>
        <taxon>Bacteria</taxon>
        <taxon>Pseudomonadati</taxon>
        <taxon>Pseudomonadota</taxon>
        <taxon>Gammaproteobacteria</taxon>
        <taxon>Aeromonadales</taxon>
        <taxon>Aeromonadaceae</taxon>
        <taxon>Aeromonas</taxon>
    </lineage>
</organism>
<evidence type="ECO:0000313" key="4">
    <source>
        <dbReference type="Proteomes" id="UP000000756"/>
    </source>
</evidence>
<evidence type="ECO:0000256" key="1">
    <source>
        <dbReference type="SAM" id="SignalP"/>
    </source>
</evidence>
<dbReference type="OrthoDB" id="6522787at2"/>
<dbReference type="GeneID" id="4487016"/>
<dbReference type="RefSeq" id="WP_011704497.1">
    <property type="nucleotide sequence ID" value="NC_008570.1"/>
</dbReference>
<dbReference type="EMBL" id="CP000462">
    <property type="protein sequence ID" value="ABK36075.1"/>
    <property type="molecule type" value="Genomic_DNA"/>
</dbReference>
<dbReference type="Proteomes" id="UP000000756">
    <property type="component" value="Chromosome"/>
</dbReference>
<dbReference type="Gene3D" id="2.60.40.1090">
    <property type="entry name" value="Fimbrial-type adhesion domain"/>
    <property type="match status" value="1"/>
</dbReference>
<dbReference type="InterPro" id="IPR036937">
    <property type="entry name" value="Adhesion_dom_fimbrial_sf"/>
</dbReference>
<dbReference type="GO" id="GO:0043709">
    <property type="term" value="P:cell adhesion involved in single-species biofilm formation"/>
    <property type="evidence" value="ECO:0007669"/>
    <property type="project" value="TreeGrafter"/>
</dbReference>
<name>A0KFN1_AERHH</name>
<feature type="chain" id="PRO_5002625537" evidence="1">
    <location>
        <begin position="19"/>
        <end position="183"/>
    </location>
</feature>
<dbReference type="KEGG" id="aha:AHA_0524"/>
<dbReference type="PANTHER" id="PTHR33420">
    <property type="entry name" value="FIMBRIAL SUBUNIT ELFA-RELATED"/>
    <property type="match status" value="1"/>
</dbReference>
<feature type="signal peptide" evidence="1">
    <location>
        <begin position="1"/>
        <end position="18"/>
    </location>
</feature>
<dbReference type="GO" id="GO:0009289">
    <property type="term" value="C:pilus"/>
    <property type="evidence" value="ECO:0007669"/>
    <property type="project" value="InterPro"/>
</dbReference>
<protein>
    <submittedName>
        <fullName evidence="3">Fimbrial protein</fullName>
    </submittedName>
</protein>
<feature type="domain" description="Fimbrial-type adhesion" evidence="2">
    <location>
        <begin position="35"/>
        <end position="182"/>
    </location>
</feature>
<sequence>MLRTLLISLMLSPLIAVAAIPRAGDGLELRGDKLNLHGRIIDQPCVVAPESLEQEVEMGVVDVKQLYANGAGEQVPFSIRLTNCKPGIFRMAKVTFTGSKDAQLSGGLAFTAGIAKGAGIRLYDVTQTPLDLGTPSRGYLLGGSADNELQFFARVEGHPDALAAKNIQPGDYSAVANFIVAYE</sequence>
<evidence type="ECO:0000313" key="3">
    <source>
        <dbReference type="EMBL" id="ABK36075.1"/>
    </source>
</evidence>
<dbReference type="HOGENOM" id="CLU_088965_3_3_6"/>
<dbReference type="SUPFAM" id="SSF49401">
    <property type="entry name" value="Bacterial adhesins"/>
    <property type="match status" value="1"/>
</dbReference>
<dbReference type="PATRIC" id="fig|380703.7.peg.518"/>
<keyword evidence="4" id="KW-1185">Reference proteome</keyword>
<dbReference type="PANTHER" id="PTHR33420:SF4">
    <property type="entry name" value="FIMBRIAL-LIKE PROTEIN FIMF"/>
    <property type="match status" value="1"/>
</dbReference>
<gene>
    <name evidence="3" type="ordered locus">AHA_0524</name>
</gene>
<evidence type="ECO:0000259" key="2">
    <source>
        <dbReference type="Pfam" id="PF00419"/>
    </source>
</evidence>
<proteinExistence type="predicted"/>
<dbReference type="InterPro" id="IPR050263">
    <property type="entry name" value="Bact_Fimbrial_Adh_Pro"/>
</dbReference>
<dbReference type="Pfam" id="PF00419">
    <property type="entry name" value="Fimbrial"/>
    <property type="match status" value="1"/>
</dbReference>
<dbReference type="EnsemblBacteria" id="ABK36075">
    <property type="protein sequence ID" value="ABK36075"/>
    <property type="gene ID" value="AHA_0524"/>
</dbReference>
<dbReference type="eggNOG" id="COG3539">
    <property type="taxonomic scope" value="Bacteria"/>
</dbReference>
<dbReference type="InterPro" id="IPR000259">
    <property type="entry name" value="Adhesion_dom_fimbrial"/>
</dbReference>
<keyword evidence="1" id="KW-0732">Signal</keyword>
<reference evidence="3 4" key="1">
    <citation type="journal article" date="2006" name="J. Bacteriol.">
        <title>Genome sequence of Aeromonas hydrophila ATCC 7966T: jack of all trades.</title>
        <authorList>
            <person name="Seshadri R."/>
            <person name="Joseph S.W."/>
            <person name="Chopra A.K."/>
            <person name="Sha J."/>
            <person name="Shaw J."/>
            <person name="Graf J."/>
            <person name="Haft D."/>
            <person name="Wu M."/>
            <person name="Ren Q."/>
            <person name="Rosovitz M.J."/>
            <person name="Madupu R."/>
            <person name="Tallon L."/>
            <person name="Kim M."/>
            <person name="Jin S."/>
            <person name="Vuong H."/>
            <person name="Stine O.C."/>
            <person name="Ali A."/>
            <person name="Horneman A.J."/>
            <person name="Heidelberg J.F."/>
        </authorList>
    </citation>
    <scope>NUCLEOTIDE SEQUENCE [LARGE SCALE GENOMIC DNA]</scope>
    <source>
        <strain evidence="4">ATCC 7966 / DSM 30187 / BCRC 13018 / CCUG 14551 / JCM 1027 / KCTC 2358 / NCIMB 9240 / NCTC 8049</strain>
    </source>
</reference>
<dbReference type="InterPro" id="IPR008966">
    <property type="entry name" value="Adhesion_dom_sf"/>
</dbReference>